<accession>A0A8S9K0G6</accession>
<dbReference type="EMBL" id="QGKY02000190">
    <property type="protein sequence ID" value="KAF2587894.1"/>
    <property type="molecule type" value="Genomic_DNA"/>
</dbReference>
<sequence length="82" mass="9190">MLLPPLCMLGLSLVSPGNFTDLGCRLRLCRKHLRNHLEIVEQSNLDWGLISGSFVMTSSIMYYPDVMSNMSIPSDQSDLDSK</sequence>
<proteinExistence type="predicted"/>
<reference evidence="1" key="1">
    <citation type="submission" date="2019-12" db="EMBL/GenBank/DDBJ databases">
        <title>Genome sequencing and annotation of Brassica cretica.</title>
        <authorList>
            <person name="Studholme D.J."/>
            <person name="Sarris P.F."/>
        </authorList>
    </citation>
    <scope>NUCLEOTIDE SEQUENCE</scope>
    <source>
        <strain evidence="1">PFS-102/07</strain>
        <tissue evidence="1">Leaf</tissue>
    </source>
</reference>
<organism evidence="1">
    <name type="scientific">Brassica cretica</name>
    <name type="common">Mustard</name>
    <dbReference type="NCBI Taxonomy" id="69181"/>
    <lineage>
        <taxon>Eukaryota</taxon>
        <taxon>Viridiplantae</taxon>
        <taxon>Streptophyta</taxon>
        <taxon>Embryophyta</taxon>
        <taxon>Tracheophyta</taxon>
        <taxon>Spermatophyta</taxon>
        <taxon>Magnoliopsida</taxon>
        <taxon>eudicotyledons</taxon>
        <taxon>Gunneridae</taxon>
        <taxon>Pentapetalae</taxon>
        <taxon>rosids</taxon>
        <taxon>malvids</taxon>
        <taxon>Brassicales</taxon>
        <taxon>Brassicaceae</taxon>
        <taxon>Brassiceae</taxon>
        <taxon>Brassica</taxon>
    </lineage>
</organism>
<dbReference type="AlphaFoldDB" id="A0A8S9K0G6"/>
<name>A0A8S9K0G6_BRACR</name>
<protein>
    <submittedName>
        <fullName evidence="1">Uncharacterized protein</fullName>
    </submittedName>
</protein>
<comment type="caution">
    <text evidence="1">The sequence shown here is derived from an EMBL/GenBank/DDBJ whole genome shotgun (WGS) entry which is preliminary data.</text>
</comment>
<gene>
    <name evidence="1" type="ORF">F2Q70_00039281</name>
</gene>
<evidence type="ECO:0000313" key="1">
    <source>
        <dbReference type="EMBL" id="KAF2587894.1"/>
    </source>
</evidence>